<protein>
    <submittedName>
        <fullName evidence="5">Plasminogen</fullName>
    </submittedName>
</protein>
<dbReference type="PROSITE" id="PS50070">
    <property type="entry name" value="KRINGLE_2"/>
    <property type="match status" value="1"/>
</dbReference>
<feature type="disulfide bond" evidence="3">
    <location>
        <begin position="54"/>
        <end position="77"/>
    </location>
</feature>
<dbReference type="OrthoDB" id="272018at2759"/>
<accession>A0A210QWF3</accession>
<feature type="domain" description="Kringle" evidence="4">
    <location>
        <begin position="17"/>
        <end position="82"/>
    </location>
</feature>
<name>A0A210QWF3_MIZYE</name>
<dbReference type="Proteomes" id="UP000242188">
    <property type="component" value="Unassembled WGS sequence"/>
</dbReference>
<dbReference type="SMART" id="SM00130">
    <property type="entry name" value="KR"/>
    <property type="match status" value="1"/>
</dbReference>
<dbReference type="InterPro" id="IPR050759">
    <property type="entry name" value="Serine_protease_kringle"/>
</dbReference>
<dbReference type="Pfam" id="PF00051">
    <property type="entry name" value="Kringle"/>
    <property type="match status" value="1"/>
</dbReference>
<dbReference type="PRINTS" id="PR00018">
    <property type="entry name" value="KRINGLE"/>
</dbReference>
<dbReference type="InterPro" id="IPR000001">
    <property type="entry name" value="Kringle"/>
</dbReference>
<dbReference type="InterPro" id="IPR038178">
    <property type="entry name" value="Kringle_sf"/>
</dbReference>
<dbReference type="GO" id="GO:0005615">
    <property type="term" value="C:extracellular space"/>
    <property type="evidence" value="ECO:0007669"/>
    <property type="project" value="TreeGrafter"/>
</dbReference>
<comment type="caution">
    <text evidence="5">The sequence shown here is derived from an EMBL/GenBank/DDBJ whole genome shotgun (WGS) entry which is preliminary data.</text>
</comment>
<evidence type="ECO:0000256" key="3">
    <source>
        <dbReference type="PROSITE-ProRule" id="PRU00121"/>
    </source>
</evidence>
<dbReference type="PANTHER" id="PTHR24261:SF7">
    <property type="entry name" value="KRINGLE DOMAIN-CONTAINING PROTEIN"/>
    <property type="match status" value="1"/>
</dbReference>
<dbReference type="SUPFAM" id="SSF57440">
    <property type="entry name" value="Kringle-like"/>
    <property type="match status" value="1"/>
</dbReference>
<dbReference type="PANTHER" id="PTHR24261">
    <property type="entry name" value="PLASMINOGEN-RELATED"/>
    <property type="match status" value="1"/>
</dbReference>
<dbReference type="STRING" id="6573.A0A210QWF3"/>
<keyword evidence="6" id="KW-1185">Reference proteome</keyword>
<gene>
    <name evidence="5" type="ORF">KP79_PYT00542</name>
</gene>
<proteinExistence type="predicted"/>
<evidence type="ECO:0000256" key="2">
    <source>
        <dbReference type="ARBA" id="ARBA00023157"/>
    </source>
</evidence>
<dbReference type="InterPro" id="IPR013806">
    <property type="entry name" value="Kringle-like"/>
</dbReference>
<dbReference type="Gene3D" id="2.40.20.10">
    <property type="entry name" value="Plasminogen Kringle 4"/>
    <property type="match status" value="1"/>
</dbReference>
<evidence type="ECO:0000259" key="4">
    <source>
        <dbReference type="PROSITE" id="PS50070"/>
    </source>
</evidence>
<evidence type="ECO:0000313" key="5">
    <source>
        <dbReference type="EMBL" id="OWF53070.1"/>
    </source>
</evidence>
<keyword evidence="1 3" id="KW-0420">Kringle</keyword>
<evidence type="ECO:0000313" key="6">
    <source>
        <dbReference type="Proteomes" id="UP000242188"/>
    </source>
</evidence>
<dbReference type="GO" id="GO:0005102">
    <property type="term" value="F:signaling receptor binding"/>
    <property type="evidence" value="ECO:0007669"/>
    <property type="project" value="TreeGrafter"/>
</dbReference>
<sequence length="82" mass="9961">MYHYIIAVKDCFEDPVYEGHMTCTETGRTCQRWDEQTPHSHFYYTDRSDYHNYCRISFDTSRPWCMTTDPASRWEYCPVPKC</sequence>
<dbReference type="AlphaFoldDB" id="A0A210QWF3"/>
<evidence type="ECO:0000256" key="1">
    <source>
        <dbReference type="ARBA" id="ARBA00022572"/>
    </source>
</evidence>
<organism evidence="5 6">
    <name type="scientific">Mizuhopecten yessoensis</name>
    <name type="common">Japanese scallop</name>
    <name type="synonym">Patinopecten yessoensis</name>
    <dbReference type="NCBI Taxonomy" id="6573"/>
    <lineage>
        <taxon>Eukaryota</taxon>
        <taxon>Metazoa</taxon>
        <taxon>Spiralia</taxon>
        <taxon>Lophotrochozoa</taxon>
        <taxon>Mollusca</taxon>
        <taxon>Bivalvia</taxon>
        <taxon>Autobranchia</taxon>
        <taxon>Pteriomorphia</taxon>
        <taxon>Pectinida</taxon>
        <taxon>Pectinoidea</taxon>
        <taxon>Pectinidae</taxon>
        <taxon>Mizuhopecten</taxon>
    </lineage>
</organism>
<keyword evidence="2 3" id="KW-1015">Disulfide bond</keyword>
<comment type="caution">
    <text evidence="3">Lacks conserved residue(s) required for the propagation of feature annotation.</text>
</comment>
<reference evidence="5 6" key="1">
    <citation type="journal article" date="2017" name="Nat. Ecol. Evol.">
        <title>Scallop genome provides insights into evolution of bilaterian karyotype and development.</title>
        <authorList>
            <person name="Wang S."/>
            <person name="Zhang J."/>
            <person name="Jiao W."/>
            <person name="Li J."/>
            <person name="Xun X."/>
            <person name="Sun Y."/>
            <person name="Guo X."/>
            <person name="Huan P."/>
            <person name="Dong B."/>
            <person name="Zhang L."/>
            <person name="Hu X."/>
            <person name="Sun X."/>
            <person name="Wang J."/>
            <person name="Zhao C."/>
            <person name="Wang Y."/>
            <person name="Wang D."/>
            <person name="Huang X."/>
            <person name="Wang R."/>
            <person name="Lv J."/>
            <person name="Li Y."/>
            <person name="Zhang Z."/>
            <person name="Liu B."/>
            <person name="Lu W."/>
            <person name="Hui Y."/>
            <person name="Liang J."/>
            <person name="Zhou Z."/>
            <person name="Hou R."/>
            <person name="Li X."/>
            <person name="Liu Y."/>
            <person name="Li H."/>
            <person name="Ning X."/>
            <person name="Lin Y."/>
            <person name="Zhao L."/>
            <person name="Xing Q."/>
            <person name="Dou J."/>
            <person name="Li Y."/>
            <person name="Mao J."/>
            <person name="Guo H."/>
            <person name="Dou H."/>
            <person name="Li T."/>
            <person name="Mu C."/>
            <person name="Jiang W."/>
            <person name="Fu Q."/>
            <person name="Fu X."/>
            <person name="Miao Y."/>
            <person name="Liu J."/>
            <person name="Yu Q."/>
            <person name="Li R."/>
            <person name="Liao H."/>
            <person name="Li X."/>
            <person name="Kong Y."/>
            <person name="Jiang Z."/>
            <person name="Chourrout D."/>
            <person name="Li R."/>
            <person name="Bao Z."/>
        </authorList>
    </citation>
    <scope>NUCLEOTIDE SEQUENCE [LARGE SCALE GENOMIC DNA]</scope>
    <source>
        <strain evidence="5 6">PY_sf001</strain>
    </source>
</reference>
<dbReference type="EMBL" id="NEDP02001513">
    <property type="protein sequence ID" value="OWF53070.1"/>
    <property type="molecule type" value="Genomic_DNA"/>
</dbReference>
<dbReference type="GO" id="GO:0004175">
    <property type="term" value="F:endopeptidase activity"/>
    <property type="evidence" value="ECO:0007669"/>
    <property type="project" value="TreeGrafter"/>
</dbReference>